<gene>
    <name evidence="1" type="ORF">QE152_g21552</name>
</gene>
<sequence>MDDVKYNIPTGKDGGGYIMVWRCSSRDAVGALVRIQGIMDQYKYRDILQPSMLPHGNTNSPPRWMFQHHNDHHNDVEVLE</sequence>
<dbReference type="Gene3D" id="3.30.420.10">
    <property type="entry name" value="Ribonuclease H-like superfamily/Ribonuclease H"/>
    <property type="match status" value="1"/>
</dbReference>
<proteinExistence type="predicted"/>
<comment type="caution">
    <text evidence="1">The sequence shown here is derived from an EMBL/GenBank/DDBJ whole genome shotgun (WGS) entry which is preliminary data.</text>
</comment>
<protein>
    <submittedName>
        <fullName evidence="1">Uncharacterized protein</fullName>
    </submittedName>
</protein>
<dbReference type="Proteomes" id="UP001458880">
    <property type="component" value="Unassembled WGS sequence"/>
</dbReference>
<dbReference type="AlphaFoldDB" id="A0AAW1KNZ6"/>
<reference evidence="1 2" key="1">
    <citation type="journal article" date="2024" name="BMC Genomics">
        <title>De novo assembly and annotation of Popillia japonica's genome with initial clues to its potential as an invasive pest.</title>
        <authorList>
            <person name="Cucini C."/>
            <person name="Boschi S."/>
            <person name="Funari R."/>
            <person name="Cardaioli E."/>
            <person name="Iannotti N."/>
            <person name="Marturano G."/>
            <person name="Paoli F."/>
            <person name="Bruttini M."/>
            <person name="Carapelli A."/>
            <person name="Frati F."/>
            <person name="Nardi F."/>
        </authorList>
    </citation>
    <scope>NUCLEOTIDE SEQUENCE [LARGE SCALE GENOMIC DNA]</scope>
    <source>
        <strain evidence="1">DMR45628</strain>
    </source>
</reference>
<dbReference type="InterPro" id="IPR036397">
    <property type="entry name" value="RNaseH_sf"/>
</dbReference>
<organism evidence="1 2">
    <name type="scientific">Popillia japonica</name>
    <name type="common">Japanese beetle</name>
    <dbReference type="NCBI Taxonomy" id="7064"/>
    <lineage>
        <taxon>Eukaryota</taxon>
        <taxon>Metazoa</taxon>
        <taxon>Ecdysozoa</taxon>
        <taxon>Arthropoda</taxon>
        <taxon>Hexapoda</taxon>
        <taxon>Insecta</taxon>
        <taxon>Pterygota</taxon>
        <taxon>Neoptera</taxon>
        <taxon>Endopterygota</taxon>
        <taxon>Coleoptera</taxon>
        <taxon>Polyphaga</taxon>
        <taxon>Scarabaeiformia</taxon>
        <taxon>Scarabaeidae</taxon>
        <taxon>Rutelinae</taxon>
        <taxon>Popillia</taxon>
    </lineage>
</organism>
<dbReference type="GO" id="GO:0003676">
    <property type="term" value="F:nucleic acid binding"/>
    <property type="evidence" value="ECO:0007669"/>
    <property type="project" value="InterPro"/>
</dbReference>
<accession>A0AAW1KNZ6</accession>
<name>A0AAW1KNZ6_POPJA</name>
<evidence type="ECO:0000313" key="2">
    <source>
        <dbReference type="Proteomes" id="UP001458880"/>
    </source>
</evidence>
<dbReference type="EMBL" id="JASPKY010000199">
    <property type="protein sequence ID" value="KAK9721412.1"/>
    <property type="molecule type" value="Genomic_DNA"/>
</dbReference>
<evidence type="ECO:0000313" key="1">
    <source>
        <dbReference type="EMBL" id="KAK9721412.1"/>
    </source>
</evidence>
<keyword evidence="2" id="KW-1185">Reference proteome</keyword>